<keyword evidence="1" id="KW-0812">Transmembrane</keyword>
<organism evidence="2 3">
    <name type="scientific">Candidatus Phycosocius spiralis</name>
    <dbReference type="NCBI Taxonomy" id="2815099"/>
    <lineage>
        <taxon>Bacteria</taxon>
        <taxon>Pseudomonadati</taxon>
        <taxon>Pseudomonadota</taxon>
        <taxon>Alphaproteobacteria</taxon>
        <taxon>Caulobacterales</taxon>
        <taxon>Caulobacterales incertae sedis</taxon>
        <taxon>Candidatus Phycosocius</taxon>
    </lineage>
</organism>
<keyword evidence="1" id="KW-0472">Membrane</keyword>
<keyword evidence="1" id="KW-1133">Transmembrane helix</keyword>
<reference evidence="2" key="1">
    <citation type="submission" date="2021-05" db="EMBL/GenBank/DDBJ databases">
        <authorList>
            <person name="Tanabe Y."/>
        </authorList>
    </citation>
    <scope>NUCLEOTIDE SEQUENCE</scope>
    <source>
        <strain evidence="2">BOTRYCO-1</strain>
    </source>
</reference>
<keyword evidence="3" id="KW-1185">Reference proteome</keyword>
<evidence type="ECO:0000256" key="1">
    <source>
        <dbReference type="SAM" id="Phobius"/>
    </source>
</evidence>
<gene>
    <name evidence="2" type="ORF">PsB1_2201</name>
</gene>
<evidence type="ECO:0000313" key="3">
    <source>
        <dbReference type="Proteomes" id="UP001161064"/>
    </source>
</evidence>
<proteinExistence type="predicted"/>
<reference evidence="2" key="2">
    <citation type="journal article" date="2023" name="ISME Commun">
        <title>Characterization of a bloom-associated alphaproteobacterial lineage, 'Candidatus Phycosocius': insights into freshwater algal-bacterial interactions.</title>
        <authorList>
            <person name="Tanabe Y."/>
            <person name="Yamaguchi H."/>
            <person name="Yoshida M."/>
            <person name="Kai A."/>
            <person name="Okazaki Y."/>
        </authorList>
    </citation>
    <scope>NUCLEOTIDE SEQUENCE</scope>
    <source>
        <strain evidence="2">BOTRYCO-1</strain>
    </source>
</reference>
<comment type="caution">
    <text evidence="2">The sequence shown here is derived from an EMBL/GenBank/DDBJ whole genome shotgun (WGS) entry which is preliminary data.</text>
</comment>
<protein>
    <submittedName>
        <fullName evidence="2">Uncharacterized protein</fullName>
    </submittedName>
</protein>
<sequence length="155" mass="16784">MIWLLSLVVNNWIKSIALVMAATAIPHSSTTTSLFTGHEAGINWVRVSASVVIGILASLGAIYFVAVKSRIRGLGVTSLNLPPIWKVNGEESVTIVAYKKISPSLEIVKLRDMNTEYLLAVGIGGTIILNQTAYGDQTSGEKSQREKSRLETVEQ</sequence>
<dbReference type="EMBL" id="BPFZ01000018">
    <property type="protein sequence ID" value="GIU68047.1"/>
    <property type="molecule type" value="Genomic_DNA"/>
</dbReference>
<accession>A0ABQ4PYA6</accession>
<dbReference type="Proteomes" id="UP001161064">
    <property type="component" value="Unassembled WGS sequence"/>
</dbReference>
<feature type="transmembrane region" description="Helical" evidence="1">
    <location>
        <begin position="45"/>
        <end position="66"/>
    </location>
</feature>
<dbReference type="RefSeq" id="WP_284361582.1">
    <property type="nucleotide sequence ID" value="NZ_BPFZ01000018.1"/>
</dbReference>
<evidence type="ECO:0000313" key="2">
    <source>
        <dbReference type="EMBL" id="GIU68047.1"/>
    </source>
</evidence>
<name>A0ABQ4PYA6_9PROT</name>